<comment type="caution">
    <text evidence="12">The sequence shown here is derived from an EMBL/GenBank/DDBJ whole genome shotgun (WGS) entry which is preliminary data.</text>
</comment>
<evidence type="ECO:0000313" key="12">
    <source>
        <dbReference type="EMBL" id="KGA20606.1"/>
    </source>
</evidence>
<keyword evidence="3" id="KW-0004">4Fe-4S</keyword>
<sequence>MSVLYSELLVPGWAETGDKIGLNDVTGTYESAIGYALPCHSANPETFFSEAEADIKAAKALCGECPVRAKCLSGALSRQEPVGVWGGELFEDGVVIERKRKAGRPRIAA</sequence>
<comment type="similarity">
    <text evidence="2">Belongs to the WhiB family.</text>
</comment>
<evidence type="ECO:0000256" key="1">
    <source>
        <dbReference type="ARBA" id="ARBA00001966"/>
    </source>
</evidence>
<keyword evidence="7" id="KW-0805">Transcription regulation</keyword>
<proteinExistence type="inferred from homology"/>
<comment type="cofactor">
    <cofactor evidence="1">
        <name>[4Fe-4S] cluster</name>
        <dbReference type="ChEBI" id="CHEBI:49883"/>
    </cofactor>
</comment>
<keyword evidence="9" id="KW-1015">Disulfide bond</keyword>
<keyword evidence="5" id="KW-0408">Iron</keyword>
<dbReference type="PANTHER" id="PTHR38839">
    <property type="entry name" value="TRANSCRIPTIONAL REGULATOR WHID-RELATED"/>
    <property type="match status" value="1"/>
</dbReference>
<evidence type="ECO:0000256" key="10">
    <source>
        <dbReference type="ARBA" id="ARBA00023163"/>
    </source>
</evidence>
<dbReference type="PANTHER" id="PTHR38839:SF2">
    <property type="entry name" value="TRANSCRIPTIONAL REGULATOR WHIB7-RELATED"/>
    <property type="match status" value="1"/>
</dbReference>
<dbReference type="GO" id="GO:0045454">
    <property type="term" value="P:cell redox homeostasis"/>
    <property type="evidence" value="ECO:0007669"/>
    <property type="project" value="TreeGrafter"/>
</dbReference>
<keyword evidence="10" id="KW-0804">Transcription</keyword>
<evidence type="ECO:0000256" key="4">
    <source>
        <dbReference type="ARBA" id="ARBA00022723"/>
    </source>
</evidence>
<dbReference type="GO" id="GO:0003677">
    <property type="term" value="F:DNA binding"/>
    <property type="evidence" value="ECO:0007669"/>
    <property type="project" value="UniProtKB-KW"/>
</dbReference>
<keyword evidence="8" id="KW-0238">DNA-binding</keyword>
<keyword evidence="4" id="KW-0479">Metal-binding</keyword>
<reference evidence="12" key="1">
    <citation type="submission" date="2014-05" db="EMBL/GenBank/DDBJ databases">
        <title>Key roles for freshwater Actinobacteria revealed by deep metagenomic sequencing.</title>
        <authorList>
            <person name="Ghai R."/>
            <person name="Mizuno C.M."/>
            <person name="Picazo A."/>
            <person name="Camacho A."/>
            <person name="Rodriguez-Valera F."/>
        </authorList>
    </citation>
    <scope>NUCLEOTIDE SEQUENCE</scope>
</reference>
<dbReference type="InterPro" id="IPR003482">
    <property type="entry name" value="Whib"/>
</dbReference>
<name>A0A094R0Z1_9ZZZZ</name>
<evidence type="ECO:0000256" key="9">
    <source>
        <dbReference type="ARBA" id="ARBA00023157"/>
    </source>
</evidence>
<evidence type="ECO:0000256" key="8">
    <source>
        <dbReference type="ARBA" id="ARBA00023125"/>
    </source>
</evidence>
<evidence type="ECO:0000256" key="6">
    <source>
        <dbReference type="ARBA" id="ARBA00023014"/>
    </source>
</evidence>
<evidence type="ECO:0000256" key="7">
    <source>
        <dbReference type="ARBA" id="ARBA00023015"/>
    </source>
</evidence>
<evidence type="ECO:0000259" key="11">
    <source>
        <dbReference type="PROSITE" id="PS51674"/>
    </source>
</evidence>
<accession>A0A094R0Z1</accession>
<dbReference type="GO" id="GO:0047134">
    <property type="term" value="F:protein-disulfide reductase [NAD(P)H] activity"/>
    <property type="evidence" value="ECO:0007669"/>
    <property type="project" value="TreeGrafter"/>
</dbReference>
<evidence type="ECO:0000256" key="3">
    <source>
        <dbReference type="ARBA" id="ARBA00022485"/>
    </source>
</evidence>
<dbReference type="AlphaFoldDB" id="A0A094R0Z1"/>
<dbReference type="GO" id="GO:0051539">
    <property type="term" value="F:4 iron, 4 sulfur cluster binding"/>
    <property type="evidence" value="ECO:0007669"/>
    <property type="project" value="UniProtKB-KW"/>
</dbReference>
<dbReference type="GO" id="GO:0046872">
    <property type="term" value="F:metal ion binding"/>
    <property type="evidence" value="ECO:0007669"/>
    <property type="project" value="UniProtKB-KW"/>
</dbReference>
<feature type="domain" description="4Fe-4S Wbl-type" evidence="11">
    <location>
        <begin position="38"/>
        <end position="95"/>
    </location>
</feature>
<dbReference type="GO" id="GO:0045892">
    <property type="term" value="P:negative regulation of DNA-templated transcription"/>
    <property type="evidence" value="ECO:0007669"/>
    <property type="project" value="TreeGrafter"/>
</dbReference>
<dbReference type="PROSITE" id="PS51674">
    <property type="entry name" value="4FE4S_WBL"/>
    <property type="match status" value="1"/>
</dbReference>
<dbReference type="EMBL" id="JNSK01000002">
    <property type="protein sequence ID" value="KGA20606.1"/>
    <property type="molecule type" value="Genomic_DNA"/>
</dbReference>
<evidence type="ECO:0000256" key="5">
    <source>
        <dbReference type="ARBA" id="ARBA00023004"/>
    </source>
</evidence>
<dbReference type="Pfam" id="PF02467">
    <property type="entry name" value="Whib"/>
    <property type="match status" value="1"/>
</dbReference>
<evidence type="ECO:0000256" key="2">
    <source>
        <dbReference type="ARBA" id="ARBA00006597"/>
    </source>
</evidence>
<dbReference type="HAMAP" id="MF_01479">
    <property type="entry name" value="WhiB"/>
    <property type="match status" value="1"/>
</dbReference>
<gene>
    <name evidence="12" type="ORF">GM50_1170</name>
</gene>
<organism evidence="12">
    <name type="scientific">freshwater metagenome</name>
    <dbReference type="NCBI Taxonomy" id="449393"/>
    <lineage>
        <taxon>unclassified sequences</taxon>
        <taxon>metagenomes</taxon>
        <taxon>ecological metagenomes</taxon>
    </lineage>
</organism>
<keyword evidence="6" id="KW-0411">Iron-sulfur</keyword>
<dbReference type="InterPro" id="IPR034768">
    <property type="entry name" value="4FE4S_WBL"/>
</dbReference>
<protein>
    <recommendedName>
        <fullName evidence="11">4Fe-4S Wbl-type domain-containing protein</fullName>
    </recommendedName>
</protein>